<keyword evidence="1" id="KW-0728">SH3 domain</keyword>
<gene>
    <name evidence="3" type="ORF">JCM19239_6844</name>
</gene>
<evidence type="ECO:0000313" key="4">
    <source>
        <dbReference type="Proteomes" id="UP000029223"/>
    </source>
</evidence>
<organism evidence="3 4">
    <name type="scientific">Vibrio variabilis</name>
    <dbReference type="NCBI Taxonomy" id="990271"/>
    <lineage>
        <taxon>Bacteria</taxon>
        <taxon>Pseudomonadati</taxon>
        <taxon>Pseudomonadota</taxon>
        <taxon>Gammaproteobacteria</taxon>
        <taxon>Vibrionales</taxon>
        <taxon>Vibrionaceae</taxon>
        <taxon>Vibrio</taxon>
    </lineage>
</organism>
<evidence type="ECO:0000313" key="3">
    <source>
        <dbReference type="EMBL" id="GAL30545.1"/>
    </source>
</evidence>
<evidence type="ECO:0000259" key="2">
    <source>
        <dbReference type="PROSITE" id="PS50002"/>
    </source>
</evidence>
<accession>A0ABQ0JQB8</accession>
<keyword evidence="4" id="KW-1185">Reference proteome</keyword>
<comment type="caution">
    <text evidence="3">The sequence shown here is derived from an EMBL/GenBank/DDBJ whole genome shotgun (WGS) entry which is preliminary data.</text>
</comment>
<dbReference type="PROSITE" id="PS50002">
    <property type="entry name" value="SH3"/>
    <property type="match status" value="1"/>
</dbReference>
<dbReference type="SMART" id="SM00326">
    <property type="entry name" value="SH3"/>
    <property type="match status" value="1"/>
</dbReference>
<dbReference type="Gene3D" id="2.30.30.40">
    <property type="entry name" value="SH3 Domains"/>
    <property type="match status" value="1"/>
</dbReference>
<protein>
    <recommendedName>
        <fullName evidence="2">SH3 domain-containing protein</fullName>
    </recommendedName>
</protein>
<sequence length="82" mass="9337">MQYKVVKEYTDTPEHPIVVVQGEQLTVIEESDAQGDWPNWVLCRGEGKKGWVPKQILTINADTAIVKRDYRAVEHQLSVGED</sequence>
<evidence type="ECO:0000256" key="1">
    <source>
        <dbReference type="ARBA" id="ARBA00022443"/>
    </source>
</evidence>
<proteinExistence type="predicted"/>
<dbReference type="Proteomes" id="UP000029223">
    <property type="component" value="Unassembled WGS sequence"/>
</dbReference>
<dbReference type="InterPro" id="IPR001452">
    <property type="entry name" value="SH3_domain"/>
</dbReference>
<reference evidence="4" key="1">
    <citation type="submission" date="2014-09" db="EMBL/GenBank/DDBJ databases">
        <title>Vibrio variabilis JCM 19239. (C206) whole genome shotgun sequence.</title>
        <authorList>
            <person name="Sawabe T."/>
            <person name="Meirelles P."/>
            <person name="Nakanishi M."/>
            <person name="Sayaka M."/>
            <person name="Hattori M."/>
            <person name="Ohkuma M."/>
        </authorList>
    </citation>
    <scope>NUCLEOTIDE SEQUENCE [LARGE SCALE GENOMIC DNA]</scope>
    <source>
        <strain evidence="4">JCM 19239</strain>
    </source>
</reference>
<dbReference type="EMBL" id="BBMS01000100">
    <property type="protein sequence ID" value="GAL30545.1"/>
    <property type="molecule type" value="Genomic_DNA"/>
</dbReference>
<dbReference type="Pfam" id="PF07653">
    <property type="entry name" value="SH3_2"/>
    <property type="match status" value="1"/>
</dbReference>
<dbReference type="SUPFAM" id="SSF50044">
    <property type="entry name" value="SH3-domain"/>
    <property type="match status" value="1"/>
</dbReference>
<dbReference type="InterPro" id="IPR036028">
    <property type="entry name" value="SH3-like_dom_sf"/>
</dbReference>
<feature type="domain" description="SH3" evidence="2">
    <location>
        <begin position="1"/>
        <end position="62"/>
    </location>
</feature>
<name>A0ABQ0JQB8_9VIBR</name>